<proteinExistence type="predicted"/>
<protein>
    <submittedName>
        <fullName evidence="1">Uncharacterized protein</fullName>
    </submittedName>
</protein>
<gene>
    <name evidence="1" type="ORF">F2Q70_00030288</name>
</gene>
<sequence>MVERDAYTKMAVAKARAMEASNKYTALMEMCLTDSPSKEEVGEHLLTIQRLRADHLEAAQVRDQRRTEEVKELKGKLILAEKEKVGLEGDLMSMREKCKREINGREVARWRFLGRVVVRARSEALSEYKEGGFEIDEELARLRDKEIEFDIDYGAATVYDPSLDRIDLPQSSEDSDFQRLNNFGLIKAT</sequence>
<dbReference type="AlphaFoldDB" id="A0A8S9FJU1"/>
<dbReference type="EMBL" id="QGKY02002305">
    <property type="protein sequence ID" value="KAF2533269.1"/>
    <property type="molecule type" value="Genomic_DNA"/>
</dbReference>
<reference evidence="1" key="1">
    <citation type="submission" date="2019-12" db="EMBL/GenBank/DDBJ databases">
        <title>Genome sequencing and annotation of Brassica cretica.</title>
        <authorList>
            <person name="Studholme D.J."/>
            <person name="Sarris P.F."/>
        </authorList>
    </citation>
    <scope>NUCLEOTIDE SEQUENCE</scope>
    <source>
        <strain evidence="1">PFS-102/07</strain>
        <tissue evidence="1">Leaf</tissue>
    </source>
</reference>
<accession>A0A8S9FJU1</accession>
<evidence type="ECO:0000313" key="1">
    <source>
        <dbReference type="EMBL" id="KAF2533269.1"/>
    </source>
</evidence>
<comment type="caution">
    <text evidence="1">The sequence shown here is derived from an EMBL/GenBank/DDBJ whole genome shotgun (WGS) entry which is preliminary data.</text>
</comment>
<organism evidence="1">
    <name type="scientific">Brassica cretica</name>
    <name type="common">Mustard</name>
    <dbReference type="NCBI Taxonomy" id="69181"/>
    <lineage>
        <taxon>Eukaryota</taxon>
        <taxon>Viridiplantae</taxon>
        <taxon>Streptophyta</taxon>
        <taxon>Embryophyta</taxon>
        <taxon>Tracheophyta</taxon>
        <taxon>Spermatophyta</taxon>
        <taxon>Magnoliopsida</taxon>
        <taxon>eudicotyledons</taxon>
        <taxon>Gunneridae</taxon>
        <taxon>Pentapetalae</taxon>
        <taxon>rosids</taxon>
        <taxon>malvids</taxon>
        <taxon>Brassicales</taxon>
        <taxon>Brassicaceae</taxon>
        <taxon>Brassiceae</taxon>
        <taxon>Brassica</taxon>
    </lineage>
</organism>
<name>A0A8S9FJU1_BRACR</name>